<keyword evidence="2" id="KW-0479">Metal-binding</keyword>
<dbReference type="InterPro" id="IPR008584">
    <property type="entry name" value="CXXC_Zn-binding_euk"/>
</dbReference>
<dbReference type="PANTHER" id="PTHR12857:SF0">
    <property type="entry name" value="CXXC MOTIF CONTAINING ZINC BINDING PROTEIN"/>
    <property type="match status" value="1"/>
</dbReference>
<proteinExistence type="inferred from homology"/>
<dbReference type="SUPFAM" id="SSF141678">
    <property type="entry name" value="MAL13P1.257-like"/>
    <property type="match status" value="1"/>
</dbReference>
<name>A0A1G4JNK0_9SACH</name>
<evidence type="ECO:0000313" key="5">
    <source>
        <dbReference type="Proteomes" id="UP000190274"/>
    </source>
</evidence>
<dbReference type="PANTHER" id="PTHR12857">
    <property type="entry name" value="CXXC MOTIF CONTAINING ZINC BINDING PROTEIN"/>
    <property type="match status" value="1"/>
</dbReference>
<reference evidence="4 5" key="1">
    <citation type="submission" date="2016-03" db="EMBL/GenBank/DDBJ databases">
        <authorList>
            <person name="Devillers H."/>
        </authorList>
    </citation>
    <scope>NUCLEOTIDE SEQUENCE [LARGE SCALE GENOMIC DNA]</scope>
    <source>
        <strain evidence="4">CBS 10888</strain>
    </source>
</reference>
<evidence type="ECO:0000256" key="3">
    <source>
        <dbReference type="ARBA" id="ARBA00022833"/>
    </source>
</evidence>
<dbReference type="GO" id="GO:0008270">
    <property type="term" value="F:zinc ion binding"/>
    <property type="evidence" value="ECO:0007669"/>
    <property type="project" value="TreeGrafter"/>
</dbReference>
<comment type="similarity">
    <text evidence="1">Belongs to the UPF0587 family.</text>
</comment>
<evidence type="ECO:0000256" key="1">
    <source>
        <dbReference type="ARBA" id="ARBA00007818"/>
    </source>
</evidence>
<gene>
    <name evidence="4" type="ORF">LADA_0F15104G</name>
</gene>
<protein>
    <submittedName>
        <fullName evidence="4">LADA_0F15104g1_1</fullName>
    </submittedName>
</protein>
<dbReference type="EMBL" id="LT598458">
    <property type="protein sequence ID" value="SCU92205.1"/>
    <property type="molecule type" value="Genomic_DNA"/>
</dbReference>
<accession>A0A1G4JNK0</accession>
<dbReference type="Proteomes" id="UP000190274">
    <property type="component" value="Chromosome F"/>
</dbReference>
<dbReference type="AlphaFoldDB" id="A0A1G4JNK0"/>
<dbReference type="Pfam" id="PF05907">
    <property type="entry name" value="CXXC_Zn-b_euk"/>
    <property type="match status" value="1"/>
</dbReference>
<sequence>MVYTVISATLSDNISCLSVKDTDDDLAEYALQLRCIDCREVNDSKVTVNRMEKYEMSSGKGEASLVMKCKFCGNDCSVNLEKYEEKLYNLDLEENGDVINKQLLQRKKKGIKKVEDSRAVALELDCRGCDVFAVDFSNLTFNVEMVSGNVLEASFGDENEWYDYDDKAGEEVSVTDMSFEVVKGK</sequence>
<organism evidence="4 5">
    <name type="scientific">Lachancea dasiensis</name>
    <dbReference type="NCBI Taxonomy" id="1072105"/>
    <lineage>
        <taxon>Eukaryota</taxon>
        <taxon>Fungi</taxon>
        <taxon>Dikarya</taxon>
        <taxon>Ascomycota</taxon>
        <taxon>Saccharomycotina</taxon>
        <taxon>Saccharomycetes</taxon>
        <taxon>Saccharomycetales</taxon>
        <taxon>Saccharomycetaceae</taxon>
        <taxon>Lachancea</taxon>
    </lineage>
</organism>
<dbReference type="OrthoDB" id="10248838at2759"/>
<evidence type="ECO:0000313" key="4">
    <source>
        <dbReference type="EMBL" id="SCU92205.1"/>
    </source>
</evidence>
<keyword evidence="5" id="KW-1185">Reference proteome</keyword>
<evidence type="ECO:0000256" key="2">
    <source>
        <dbReference type="ARBA" id="ARBA00022723"/>
    </source>
</evidence>
<keyword evidence="3" id="KW-0862">Zinc</keyword>